<dbReference type="InterPro" id="IPR055178">
    <property type="entry name" value="RsdA/BaiN/AoA(So)-like_dom"/>
</dbReference>
<dbReference type="Gene3D" id="1.10.8.260">
    <property type="entry name" value="HI0933 insert domain-like"/>
    <property type="match status" value="1"/>
</dbReference>
<evidence type="ECO:0000259" key="5">
    <source>
        <dbReference type="Pfam" id="PF22780"/>
    </source>
</evidence>
<comment type="cofactor">
    <cofactor evidence="1">
        <name>FAD</name>
        <dbReference type="ChEBI" id="CHEBI:57692"/>
    </cofactor>
</comment>
<evidence type="ECO:0000259" key="4">
    <source>
        <dbReference type="Pfam" id="PF03486"/>
    </source>
</evidence>
<dbReference type="SUPFAM" id="SSF51905">
    <property type="entry name" value="FAD/NAD(P)-binding domain"/>
    <property type="match status" value="1"/>
</dbReference>
<dbReference type="InterPro" id="IPR023166">
    <property type="entry name" value="BaiN-like_dom_sf"/>
</dbReference>
<name>A0A1G1KWU5_9BACT</name>
<sequence length="411" mass="44834">MNKILIIGGGPAGMMAAIRAAELKQDVTIVEKNNSLGRKLLLTGNGRCNLTNACDLNSFLESCSNNDFLRGAFKHFFNRELMAFFESRGLKLKMEENNRVFPVTDRAQSVLEILQKETAKYKINVLYGLNIKELLVKNEKVSDVFLSDGKTLLADKIILATGGASYPSTGSNGEGIRIVGRLGHEIIPLRAGLASMEIKEAYPKALEGLTLQKIRLRFHSDKNEIYSPVGDILFTKNGISGPLVLSLSGKVGGWFGGSQKVFIDIDLKPESDQAKIDSEFLALLQANPKKQIKNVLQLLMPDRFAAVLIDAAKIPGNKLASQISRKERTELVSLIKGFRMEILKTAPIDKAMITCGGVSTREINPLTMESKIVRGLYFAGEMIDVDGDSGGFNLQIAFSTGYLAGQSAASE</sequence>
<evidence type="ECO:0000256" key="2">
    <source>
        <dbReference type="ARBA" id="ARBA00022630"/>
    </source>
</evidence>
<dbReference type="Gene3D" id="2.40.30.10">
    <property type="entry name" value="Translation factors"/>
    <property type="match status" value="1"/>
</dbReference>
<dbReference type="EMBL" id="MHFR01000042">
    <property type="protein sequence ID" value="OGW97388.1"/>
    <property type="molecule type" value="Genomic_DNA"/>
</dbReference>
<evidence type="ECO:0008006" key="8">
    <source>
        <dbReference type="Google" id="ProtNLM"/>
    </source>
</evidence>
<dbReference type="PRINTS" id="PR00411">
    <property type="entry name" value="PNDRDTASEI"/>
</dbReference>
<organism evidence="6 7">
    <name type="scientific">Candidatus Danuiimicrobium aquiferis</name>
    <dbReference type="NCBI Taxonomy" id="1801832"/>
    <lineage>
        <taxon>Bacteria</taxon>
        <taxon>Pseudomonadati</taxon>
        <taxon>Candidatus Omnitrophota</taxon>
        <taxon>Candidatus Danuiimicrobium</taxon>
    </lineage>
</organism>
<dbReference type="PANTHER" id="PTHR42887">
    <property type="entry name" value="OS12G0638800 PROTEIN"/>
    <property type="match status" value="1"/>
</dbReference>
<dbReference type="PANTHER" id="PTHR42887:SF2">
    <property type="entry name" value="OS12G0638800 PROTEIN"/>
    <property type="match status" value="1"/>
</dbReference>
<dbReference type="Pfam" id="PF22780">
    <property type="entry name" value="HI0933_like_1st"/>
    <property type="match status" value="1"/>
</dbReference>
<proteinExistence type="predicted"/>
<dbReference type="Gene3D" id="3.50.50.60">
    <property type="entry name" value="FAD/NAD(P)-binding domain"/>
    <property type="match status" value="1"/>
</dbReference>
<evidence type="ECO:0000313" key="7">
    <source>
        <dbReference type="Proteomes" id="UP000178187"/>
    </source>
</evidence>
<dbReference type="PRINTS" id="PR00368">
    <property type="entry name" value="FADPNR"/>
</dbReference>
<evidence type="ECO:0000313" key="6">
    <source>
        <dbReference type="EMBL" id="OGW97388.1"/>
    </source>
</evidence>
<dbReference type="InterPro" id="IPR004792">
    <property type="entry name" value="BaiN-like"/>
</dbReference>
<accession>A0A1G1KWU5</accession>
<dbReference type="AlphaFoldDB" id="A0A1G1KWU5"/>
<dbReference type="InterPro" id="IPR036188">
    <property type="entry name" value="FAD/NAD-bd_sf"/>
</dbReference>
<comment type="caution">
    <text evidence="6">The sequence shown here is derived from an EMBL/GenBank/DDBJ whole genome shotgun (WGS) entry which is preliminary data.</text>
</comment>
<feature type="domain" description="RsdA/BaiN/AoA(So)-like Rossmann fold-like" evidence="4">
    <location>
        <begin position="3"/>
        <end position="406"/>
    </location>
</feature>
<dbReference type="Proteomes" id="UP000178187">
    <property type="component" value="Unassembled WGS sequence"/>
</dbReference>
<feature type="domain" description="RsdA/BaiN/AoA(So)-like insert" evidence="5">
    <location>
        <begin position="190"/>
        <end position="352"/>
    </location>
</feature>
<evidence type="ECO:0000256" key="3">
    <source>
        <dbReference type="ARBA" id="ARBA00022827"/>
    </source>
</evidence>
<dbReference type="Pfam" id="PF03486">
    <property type="entry name" value="HI0933_like"/>
    <property type="match status" value="1"/>
</dbReference>
<dbReference type="SUPFAM" id="SSF160996">
    <property type="entry name" value="HI0933 insert domain-like"/>
    <property type="match status" value="1"/>
</dbReference>
<evidence type="ECO:0000256" key="1">
    <source>
        <dbReference type="ARBA" id="ARBA00001974"/>
    </source>
</evidence>
<dbReference type="NCBIfam" id="TIGR00275">
    <property type="entry name" value="aminoacetone oxidase family FAD-binding enzyme"/>
    <property type="match status" value="1"/>
</dbReference>
<dbReference type="InterPro" id="IPR057661">
    <property type="entry name" value="RsdA/BaiN/AoA(So)_Rossmann"/>
</dbReference>
<gene>
    <name evidence="6" type="ORF">A3G33_09340</name>
</gene>
<reference evidence="6 7" key="1">
    <citation type="journal article" date="2016" name="Nat. Commun.">
        <title>Thousands of microbial genomes shed light on interconnected biogeochemical processes in an aquifer system.</title>
        <authorList>
            <person name="Anantharaman K."/>
            <person name="Brown C.T."/>
            <person name="Hug L.A."/>
            <person name="Sharon I."/>
            <person name="Castelle C.J."/>
            <person name="Probst A.J."/>
            <person name="Thomas B.C."/>
            <person name="Singh A."/>
            <person name="Wilkins M.J."/>
            <person name="Karaoz U."/>
            <person name="Brodie E.L."/>
            <person name="Williams K.H."/>
            <person name="Hubbard S.S."/>
            <person name="Banfield J.F."/>
        </authorList>
    </citation>
    <scope>NUCLEOTIDE SEQUENCE [LARGE SCALE GENOMIC DNA]</scope>
</reference>
<keyword evidence="3" id="KW-0274">FAD</keyword>
<protein>
    <recommendedName>
        <fullName evidence="8">FAD-dependent oxidoreductase</fullName>
    </recommendedName>
</protein>
<keyword evidence="2" id="KW-0285">Flavoprotein</keyword>